<dbReference type="EMBL" id="MFKT01000021">
    <property type="protein sequence ID" value="OGG52926.1"/>
    <property type="molecule type" value="Genomic_DNA"/>
</dbReference>
<name>A0A1F6CUT1_9BACT</name>
<dbReference type="STRING" id="1798480.A2851_04530"/>
<evidence type="ECO:0008006" key="3">
    <source>
        <dbReference type="Google" id="ProtNLM"/>
    </source>
</evidence>
<dbReference type="SUPFAM" id="SSF109854">
    <property type="entry name" value="DinB/YfiT-like putative metalloenzymes"/>
    <property type="match status" value="1"/>
</dbReference>
<dbReference type="InterPro" id="IPR018531">
    <property type="entry name" value="DUF1993"/>
</dbReference>
<dbReference type="InterPro" id="IPR034660">
    <property type="entry name" value="DinB/YfiT-like"/>
</dbReference>
<organism evidence="1 2">
    <name type="scientific">Candidatus Kaiserbacteria bacterium RIFCSPHIGHO2_01_FULL_53_29</name>
    <dbReference type="NCBI Taxonomy" id="1798480"/>
    <lineage>
        <taxon>Bacteria</taxon>
        <taxon>Candidatus Kaiseribacteriota</taxon>
    </lineage>
</organism>
<dbReference type="PANTHER" id="PTHR36922:SF1">
    <property type="entry name" value="DUF1993 DOMAIN-CONTAINING PROTEIN"/>
    <property type="match status" value="1"/>
</dbReference>
<dbReference type="Gene3D" id="1.20.120.450">
    <property type="entry name" value="dinb family like domain"/>
    <property type="match status" value="1"/>
</dbReference>
<dbReference type="Proteomes" id="UP000176863">
    <property type="component" value="Unassembled WGS sequence"/>
</dbReference>
<dbReference type="Pfam" id="PF09351">
    <property type="entry name" value="DUF1993"/>
    <property type="match status" value="1"/>
</dbReference>
<comment type="caution">
    <text evidence="1">The sequence shown here is derived from an EMBL/GenBank/DDBJ whole genome shotgun (WGS) entry which is preliminary data.</text>
</comment>
<dbReference type="PANTHER" id="PTHR36922">
    <property type="entry name" value="BLL2446 PROTEIN"/>
    <property type="match status" value="1"/>
</dbReference>
<protein>
    <recommendedName>
        <fullName evidence="3">DUF1993 domain-containing protein</fullName>
    </recommendedName>
</protein>
<evidence type="ECO:0000313" key="1">
    <source>
        <dbReference type="EMBL" id="OGG52926.1"/>
    </source>
</evidence>
<gene>
    <name evidence="1" type="ORF">A2851_04530</name>
</gene>
<accession>A0A1F6CUT1</accession>
<proteinExistence type="predicted"/>
<evidence type="ECO:0000313" key="2">
    <source>
        <dbReference type="Proteomes" id="UP000176863"/>
    </source>
</evidence>
<reference evidence="1 2" key="1">
    <citation type="journal article" date="2016" name="Nat. Commun.">
        <title>Thousands of microbial genomes shed light on interconnected biogeochemical processes in an aquifer system.</title>
        <authorList>
            <person name="Anantharaman K."/>
            <person name="Brown C.T."/>
            <person name="Hug L.A."/>
            <person name="Sharon I."/>
            <person name="Castelle C.J."/>
            <person name="Probst A.J."/>
            <person name="Thomas B.C."/>
            <person name="Singh A."/>
            <person name="Wilkins M.J."/>
            <person name="Karaoz U."/>
            <person name="Brodie E.L."/>
            <person name="Williams K.H."/>
            <person name="Hubbard S.S."/>
            <person name="Banfield J.F."/>
        </authorList>
    </citation>
    <scope>NUCLEOTIDE SEQUENCE [LARGE SCALE GENOMIC DNA]</scope>
</reference>
<dbReference type="AlphaFoldDB" id="A0A1F6CUT1"/>
<sequence length="180" mass="20314">MTDLYTIAIPPMMKALAALDKILDKATVHAATYATERRPASYFEDALLQSRLIFDQFPLVRQIQIASDNAKGGAARLAGVEPPKYEDVEKTIAELQQRIKKTLDFLKTIQPEQIIGQEERKVSLPYPYFTGKYITGFEYTTEYLLPNFYFHVVTAYSILRKSGVALGKTDYIGGLPLKNL</sequence>